<name>A0ABT5EDQ4_9BACT</name>
<dbReference type="Proteomes" id="UP001221686">
    <property type="component" value="Unassembled WGS sequence"/>
</dbReference>
<sequence>MISQDTNLDPEAIAPRKVVAPVESIDHDGRHPHRTDDGRGSKLTTDATIAAAAAYTASPHLAQR</sequence>
<dbReference type="RefSeq" id="WP_272092235.1">
    <property type="nucleotide sequence ID" value="NZ_JAQNDL010000005.1"/>
</dbReference>
<reference evidence="2 3" key="1">
    <citation type="submission" date="2022-11" db="EMBL/GenBank/DDBJ databases">
        <title>Minimal conservation of predation-associated metabolite biosynthetic gene clusters underscores biosynthetic potential of Myxococcota including descriptions for ten novel species: Archangium lansinium sp. nov., Myxococcus landrumus sp. nov., Nannocystis bai.</title>
        <authorList>
            <person name="Ahearne A."/>
            <person name="Stevens C."/>
            <person name="Dowd S."/>
        </authorList>
    </citation>
    <scope>NUCLEOTIDE SEQUENCE [LARGE SCALE GENOMIC DNA]</scope>
    <source>
        <strain evidence="2 3">BB15-2</strain>
    </source>
</reference>
<proteinExistence type="predicted"/>
<dbReference type="EMBL" id="JAQNDL010000005">
    <property type="protein sequence ID" value="MDC0723690.1"/>
    <property type="molecule type" value="Genomic_DNA"/>
</dbReference>
<organism evidence="2 3">
    <name type="scientific">Nannocystis bainbridge</name>
    <dbReference type="NCBI Taxonomy" id="2995303"/>
    <lineage>
        <taxon>Bacteria</taxon>
        <taxon>Pseudomonadati</taxon>
        <taxon>Myxococcota</taxon>
        <taxon>Polyangia</taxon>
        <taxon>Nannocystales</taxon>
        <taxon>Nannocystaceae</taxon>
        <taxon>Nannocystis</taxon>
    </lineage>
</organism>
<feature type="compositionally biased region" description="Basic and acidic residues" evidence="1">
    <location>
        <begin position="24"/>
        <end position="40"/>
    </location>
</feature>
<accession>A0ABT5EDQ4</accession>
<evidence type="ECO:0000256" key="1">
    <source>
        <dbReference type="SAM" id="MobiDB-lite"/>
    </source>
</evidence>
<keyword evidence="3" id="KW-1185">Reference proteome</keyword>
<comment type="caution">
    <text evidence="2">The sequence shown here is derived from an EMBL/GenBank/DDBJ whole genome shotgun (WGS) entry which is preliminary data.</text>
</comment>
<gene>
    <name evidence="2" type="ORF">POL25_42800</name>
</gene>
<evidence type="ECO:0000313" key="2">
    <source>
        <dbReference type="EMBL" id="MDC0723690.1"/>
    </source>
</evidence>
<evidence type="ECO:0000313" key="3">
    <source>
        <dbReference type="Proteomes" id="UP001221686"/>
    </source>
</evidence>
<protein>
    <submittedName>
        <fullName evidence="2">Uncharacterized protein</fullName>
    </submittedName>
</protein>
<feature type="region of interest" description="Disordered" evidence="1">
    <location>
        <begin position="1"/>
        <end position="42"/>
    </location>
</feature>